<evidence type="ECO:0000256" key="6">
    <source>
        <dbReference type="ARBA" id="ARBA00022771"/>
    </source>
</evidence>
<dbReference type="PROSITE" id="PS50097">
    <property type="entry name" value="BTB"/>
    <property type="match status" value="2"/>
</dbReference>
<dbReference type="FunFam" id="3.30.160.60:FF:000065">
    <property type="entry name" value="B-cell CLL/lymphoma 6, member B"/>
    <property type="match status" value="1"/>
</dbReference>
<dbReference type="FunFam" id="3.30.160.60:FF:000709">
    <property type="entry name" value="GDNF-inducible zinc finger protein 1"/>
    <property type="match status" value="1"/>
</dbReference>
<reference evidence="16 17" key="1">
    <citation type="journal article" date="2023" name="J. Hered.">
        <title>Chromosome-level genome of the wood stork (Mycteria americana) provides insight into avian chromosome evolution.</title>
        <authorList>
            <person name="Flamio R. Jr."/>
            <person name="Ramstad K.M."/>
        </authorList>
    </citation>
    <scope>NUCLEOTIDE SEQUENCE [LARGE SCALE GENOMIC DNA]</scope>
    <source>
        <strain evidence="16">JAX WOST 10</strain>
    </source>
</reference>
<dbReference type="FunFam" id="3.30.160.60:FF:002711">
    <property type="entry name" value="Zinc finger protein 16"/>
    <property type="match status" value="1"/>
</dbReference>
<dbReference type="InterPro" id="IPR013087">
    <property type="entry name" value="Znf_C2H2_type"/>
</dbReference>
<dbReference type="FunFam" id="3.30.160.60:FF:001049">
    <property type="entry name" value="zinc finger protein 319"/>
    <property type="match status" value="1"/>
</dbReference>
<feature type="region of interest" description="Disordered" evidence="13">
    <location>
        <begin position="1205"/>
        <end position="1247"/>
    </location>
</feature>
<name>A0AAN7NDV0_MYCAM</name>
<dbReference type="Pfam" id="PF13912">
    <property type="entry name" value="zf-C2H2_6"/>
    <property type="match status" value="1"/>
</dbReference>
<keyword evidence="9" id="KW-0238">DNA-binding</keyword>
<feature type="domain" description="C2H2-type" evidence="15">
    <location>
        <begin position="1436"/>
        <end position="1463"/>
    </location>
</feature>
<dbReference type="GO" id="GO:0003677">
    <property type="term" value="F:DNA binding"/>
    <property type="evidence" value="ECO:0007669"/>
    <property type="project" value="UniProtKB-KW"/>
</dbReference>
<dbReference type="FunFam" id="3.30.160.60:FF:001498">
    <property type="entry name" value="Zinc finger protein 404"/>
    <property type="match status" value="1"/>
</dbReference>
<feature type="region of interest" description="Disordered" evidence="13">
    <location>
        <begin position="969"/>
        <end position="1015"/>
    </location>
</feature>
<evidence type="ECO:0000259" key="14">
    <source>
        <dbReference type="PROSITE" id="PS50097"/>
    </source>
</evidence>
<keyword evidence="3" id="KW-0597">Phosphoprotein</keyword>
<dbReference type="FunFam" id="3.30.160.60:FF:000701">
    <property type="entry name" value="Zinc finger and BTB domain containing 40"/>
    <property type="match status" value="1"/>
</dbReference>
<sequence length="1742" mass="199025">MEKKKILMKSKVAAPNLLRALHSLYQFGHLCDVTVHTQHLGIQEEFLVHKAVLAASSNYFKGLFLHNEMLDTKNCTVTLQDIYTEEFTSFLEFVYTAEVEIEAEKLQRMKEIAERLECKDLLDICEEVKAEGRKGLDLSLHLKGQLRENGGPQWTRIQQEENRKLSNSSQVVAIPMQKKLWDRQKHKKLLAGYELIEDQPASLEQDDTAFPEPKSRTAKLPKCNKTDTRNRLSVDIVSLENENSHSLLSQTESKEACVVIRNALPERWEDENSLISKFASKTECRKSPRHMAKVLPQIPCEKCNESFRVIKQYQSHMELKHDVNLAVKYSCNMCEQHFSTHQNLRQHCLAAHSDEWGFSCMFCDKRFKRQKDINDHVRKVHEKKQDPQACPYCDKVISSKCGLTVHIRTHTGEKPYKCERCPASFAQRSAYNTHVRKIHESGQERKLMPVYWMVVPPARRPNATSCDKDADRETWDGTSEAERQKCARYEEATSREEEPGGSSVTEADCSNEQEERKRKYKEAEGRSEKTSEEGNEDEGDMSVKGEEEVDYEAGYSEVEDSRDNEEVCTEEDDEDDEYSNEKDGEERESDEEFKIKRVNKSGVNNKSTYVITCDKCNEQFVSRKKYVDHCRDVHQCLPGKVYQCDICSKSFASYNSWKEHRACVHTEERQFACTLCNATFKRKRDVRTHYMRKHEGRVKRPLCSVCGKILSSRTALVFHMRTHTGEKPYECGICHSKFAQPSQLKIHTRSHTGEKPYICEDCGACFADKGKLTGHKRTHTGERLFKCDVCGKHFATNEYLKCHKRCHMGAKPYKCEVCGKVFGLRASLAQHSNVHAETRPYFCEQCGKTFTQQGALRRHQRIHTGEKPYKCRACERTFTDMSTLRRHVSIHDRNAHWRSFLIDLTTKKDHNWSKIETFSEACMGEDSAPEIWSVDQDWTALTRELGKKRKAGGSLPGGAGPRCLATAVAPPDATSRAPRPRLRRPRPTAVVRAGGGALARQRFRPPPGGCAVRSGAARPGPLRLRGCPLFAERRKMESNAVLLESKSSPINLLNEMHQLRLLGHLCDVTVSVEYQGVRAEFVAHKAVLAATSKFFKEVFLNEKGMDGPRTNVFLNEVQVADFASFLEFVYTAKVEVEEDRVQRMLEIAEKLKCLDLSETCFQLKKQMLESVLLELQNFSESQNSEEESATQPSVLLESKAAAVAEADQADCPLDPPDSPADRLSNGMSPEMPATKSKEKMDKKKEMMKPPYAKIRRASGRLAGRKVFVEIPKKKYTRRLREQQKNAEVAVEENKYPQGQDPCDMEREEEQAENNIKPESEECDGNFESEENLKKSEEDKKKRGSNFKCSTCEKEFLYEKSFLKHIKHSHGIAAEIIYRCETCSQTFANRCNLKSHQRHVHSSERHFPCELCGKKFKRKKDVKRHILQVHEGGGERHQCQQCGKGLSSKTALRLHERTHTGDKPYGCTECEAKFSQPSALKTHMRIHTGEKPFVCDECGARFTQNHMLIYHKRCHTGERPFMCETCGKSFASKEYLKHHNRIHTGSKPFKCEVCFRTFAQRNSLYQHIKVHTGERPYCCDQCGKQFTQLNALQRHHRIHTGEKPFMCNACGRTFTDKSTLRRHTSIHDKNTPWKSFLVIVEGASKNDEGHKTELPDEEYDVSPKIPEKLLSFSENGHYQNLTAVPGSVTALHDNGSATGTDCKSDGTPGPQEALIATTLSELTVLHTQTDSIQPQLHALVNME</sequence>
<dbReference type="FunFam" id="3.30.160.60:FF:001170">
    <property type="entry name" value="GDNF inducible zinc finger protein 1"/>
    <property type="match status" value="1"/>
</dbReference>
<dbReference type="FunFam" id="3.30.160.60:FF:001818">
    <property type="entry name" value="GDNF-inducible zinc finger protein 1 isoform X1"/>
    <property type="match status" value="1"/>
</dbReference>
<proteinExistence type="inferred from homology"/>
<feature type="domain" description="C2H2-type" evidence="15">
    <location>
        <begin position="1406"/>
        <end position="1434"/>
    </location>
</feature>
<feature type="domain" description="C2H2-type" evidence="15">
    <location>
        <begin position="329"/>
        <end position="357"/>
    </location>
</feature>
<comment type="similarity">
    <text evidence="2">Belongs to the krueppel C2H2-type zinc-finger protein family.</text>
</comment>
<feature type="region of interest" description="Disordered" evidence="13">
    <location>
        <begin position="458"/>
        <end position="593"/>
    </location>
</feature>
<dbReference type="PANTHER" id="PTHR24394:SF29">
    <property type="entry name" value="MYONEURIN"/>
    <property type="match status" value="1"/>
</dbReference>
<dbReference type="CDD" id="cd18211">
    <property type="entry name" value="BTB_POZ_ZBTB23_GZF1"/>
    <property type="match status" value="1"/>
</dbReference>
<dbReference type="SMART" id="SM00225">
    <property type="entry name" value="BTB"/>
    <property type="match status" value="2"/>
</dbReference>
<evidence type="ECO:0000313" key="16">
    <source>
        <dbReference type="EMBL" id="KAK4823392.1"/>
    </source>
</evidence>
<keyword evidence="8" id="KW-0805">Transcription regulation</keyword>
<dbReference type="PROSITE" id="PS50157">
    <property type="entry name" value="ZINC_FINGER_C2H2_2"/>
    <property type="match status" value="24"/>
</dbReference>
<evidence type="ECO:0000256" key="7">
    <source>
        <dbReference type="ARBA" id="ARBA00022833"/>
    </source>
</evidence>
<keyword evidence="17" id="KW-1185">Reference proteome</keyword>
<feature type="domain" description="C2H2-type" evidence="15">
    <location>
        <begin position="785"/>
        <end position="812"/>
    </location>
</feature>
<evidence type="ECO:0000256" key="8">
    <source>
        <dbReference type="ARBA" id="ARBA00023015"/>
    </source>
</evidence>
<dbReference type="FunFam" id="3.30.160.60:FF:000690">
    <property type="entry name" value="Zinc finger protein 354C"/>
    <property type="match status" value="2"/>
</dbReference>
<dbReference type="PROSITE" id="PS00028">
    <property type="entry name" value="ZINC_FINGER_C2H2_1"/>
    <property type="match status" value="23"/>
</dbReference>
<feature type="domain" description="C2H2-type" evidence="15">
    <location>
        <begin position="671"/>
        <end position="699"/>
    </location>
</feature>
<feature type="compositionally biased region" description="Basic and acidic residues" evidence="13">
    <location>
        <begin position="466"/>
        <end position="498"/>
    </location>
</feature>
<dbReference type="InterPro" id="IPR000210">
    <property type="entry name" value="BTB/POZ_dom"/>
</dbReference>
<organism evidence="16 17">
    <name type="scientific">Mycteria americana</name>
    <name type="common">Wood stork</name>
    <dbReference type="NCBI Taxonomy" id="33587"/>
    <lineage>
        <taxon>Eukaryota</taxon>
        <taxon>Metazoa</taxon>
        <taxon>Chordata</taxon>
        <taxon>Craniata</taxon>
        <taxon>Vertebrata</taxon>
        <taxon>Euteleostomi</taxon>
        <taxon>Archelosauria</taxon>
        <taxon>Archosauria</taxon>
        <taxon>Dinosauria</taxon>
        <taxon>Saurischia</taxon>
        <taxon>Theropoda</taxon>
        <taxon>Coelurosauria</taxon>
        <taxon>Aves</taxon>
        <taxon>Neognathae</taxon>
        <taxon>Neoaves</taxon>
        <taxon>Aequornithes</taxon>
        <taxon>Ciconiiformes</taxon>
        <taxon>Ciconiidae</taxon>
        <taxon>Mycteria</taxon>
    </lineage>
</organism>
<feature type="domain" description="C2H2-type" evidence="15">
    <location>
        <begin position="358"/>
        <end position="386"/>
    </location>
</feature>
<feature type="compositionally biased region" description="Basic and acidic residues" evidence="13">
    <location>
        <begin position="513"/>
        <end position="532"/>
    </location>
</feature>
<keyword evidence="4" id="KW-0479">Metal-binding</keyword>
<dbReference type="Pfam" id="PF00096">
    <property type="entry name" value="zf-C2H2"/>
    <property type="match status" value="13"/>
</dbReference>
<feature type="domain" description="C2H2-type" evidence="15">
    <location>
        <begin position="1520"/>
        <end position="1547"/>
    </location>
</feature>
<dbReference type="FunFam" id="3.30.160.60:FF:001633">
    <property type="entry name" value="GDNF inducible zinc finger protein 1"/>
    <property type="match status" value="1"/>
</dbReference>
<protein>
    <recommendedName>
        <fullName evidence="18">GDNF-inducible zinc finger protein 1</fullName>
    </recommendedName>
</protein>
<dbReference type="FunFam" id="3.30.160.60:FF:002343">
    <property type="entry name" value="Zinc finger protein 33A"/>
    <property type="match status" value="2"/>
</dbReference>
<feature type="compositionally biased region" description="Basic and acidic residues" evidence="13">
    <location>
        <begin position="1235"/>
        <end position="1247"/>
    </location>
</feature>
<comment type="subcellular location">
    <subcellularLocation>
        <location evidence="1">Nucleus</location>
    </subcellularLocation>
</comment>
<gene>
    <name evidence="16" type="ORF">QYF61_001747</name>
</gene>
<dbReference type="FunFam" id="3.30.160.60:FF:000912">
    <property type="entry name" value="Zinc finger protein 660"/>
    <property type="match status" value="1"/>
</dbReference>
<dbReference type="Pfam" id="PF00651">
    <property type="entry name" value="BTB"/>
    <property type="match status" value="2"/>
</dbReference>
<dbReference type="FunFam" id="3.30.160.60:FF:000322">
    <property type="entry name" value="GDNF-inducible zinc finger protein 1"/>
    <property type="match status" value="1"/>
</dbReference>
<dbReference type="SMART" id="SM00355">
    <property type="entry name" value="ZnF_C2H2"/>
    <property type="match status" value="25"/>
</dbReference>
<evidence type="ECO:0000256" key="10">
    <source>
        <dbReference type="ARBA" id="ARBA00023163"/>
    </source>
</evidence>
<feature type="domain" description="C2H2-type" evidence="15">
    <location>
        <begin position="813"/>
        <end position="840"/>
    </location>
</feature>
<feature type="compositionally biased region" description="Acidic residues" evidence="13">
    <location>
        <begin position="566"/>
        <end position="578"/>
    </location>
</feature>
<feature type="domain" description="C2H2-type" evidence="15">
    <location>
        <begin position="729"/>
        <end position="756"/>
    </location>
</feature>
<feature type="domain" description="C2H2-type" evidence="15">
    <location>
        <begin position="757"/>
        <end position="784"/>
    </location>
</feature>
<feature type="domain" description="C2H2-type" evidence="15">
    <location>
        <begin position="1576"/>
        <end position="1603"/>
    </location>
</feature>
<evidence type="ECO:0000256" key="5">
    <source>
        <dbReference type="ARBA" id="ARBA00022737"/>
    </source>
</evidence>
<feature type="domain" description="C2H2-type" evidence="15">
    <location>
        <begin position="1492"/>
        <end position="1519"/>
    </location>
</feature>
<evidence type="ECO:0000256" key="4">
    <source>
        <dbReference type="ARBA" id="ARBA00022723"/>
    </source>
</evidence>
<feature type="domain" description="BTB" evidence="14">
    <location>
        <begin position="1066"/>
        <end position="1138"/>
    </location>
</feature>
<feature type="compositionally biased region" description="Acidic residues" evidence="13">
    <location>
        <begin position="547"/>
        <end position="558"/>
    </location>
</feature>
<dbReference type="Proteomes" id="UP001333110">
    <property type="component" value="Unassembled WGS sequence"/>
</dbReference>
<keyword evidence="5" id="KW-0677">Repeat</keyword>
<keyword evidence="11" id="KW-0539">Nucleus</keyword>
<dbReference type="EMBL" id="JAUNZN010000003">
    <property type="protein sequence ID" value="KAK4823392.1"/>
    <property type="molecule type" value="Genomic_DNA"/>
</dbReference>
<dbReference type="InterPro" id="IPR011333">
    <property type="entry name" value="SKP1/BTB/POZ_sf"/>
</dbReference>
<feature type="compositionally biased region" description="Basic and acidic residues" evidence="13">
    <location>
        <begin position="1330"/>
        <end position="1340"/>
    </location>
</feature>
<evidence type="ECO:0000256" key="13">
    <source>
        <dbReference type="SAM" id="MobiDB-lite"/>
    </source>
</evidence>
<feature type="domain" description="C2H2-type" evidence="15">
    <location>
        <begin position="1377"/>
        <end position="1405"/>
    </location>
</feature>
<keyword evidence="10" id="KW-0804">Transcription</keyword>
<keyword evidence="6 12" id="KW-0863">Zinc-finger</keyword>
<dbReference type="SUPFAM" id="SSF57667">
    <property type="entry name" value="beta-beta-alpha zinc fingers"/>
    <property type="match status" value="12"/>
</dbReference>
<evidence type="ECO:0000256" key="1">
    <source>
        <dbReference type="ARBA" id="ARBA00004123"/>
    </source>
</evidence>
<dbReference type="GO" id="GO:0000122">
    <property type="term" value="P:negative regulation of transcription by RNA polymerase II"/>
    <property type="evidence" value="ECO:0007669"/>
    <property type="project" value="UniProtKB-ARBA"/>
</dbReference>
<feature type="domain" description="C2H2-type" evidence="15">
    <location>
        <begin position="1464"/>
        <end position="1491"/>
    </location>
</feature>
<feature type="domain" description="BTB" evidence="14">
    <location>
        <begin position="31"/>
        <end position="103"/>
    </location>
</feature>
<feature type="domain" description="C2H2-type" evidence="15">
    <location>
        <begin position="1346"/>
        <end position="1369"/>
    </location>
</feature>
<dbReference type="SUPFAM" id="SSF54695">
    <property type="entry name" value="POZ domain"/>
    <property type="match status" value="2"/>
</dbReference>
<dbReference type="FunFam" id="3.30.160.60:FF:004075">
    <property type="match status" value="1"/>
</dbReference>
<dbReference type="GO" id="GO:0008270">
    <property type="term" value="F:zinc ion binding"/>
    <property type="evidence" value="ECO:0007669"/>
    <property type="project" value="UniProtKB-KW"/>
</dbReference>
<dbReference type="FunFam" id="3.30.710.10:FF:000090">
    <property type="entry name" value="GDNF inducible zinc finger protein 1"/>
    <property type="match status" value="1"/>
</dbReference>
<feature type="domain" description="C2H2-type" evidence="15">
    <location>
        <begin position="701"/>
        <end position="728"/>
    </location>
</feature>
<accession>A0AAN7NDV0</accession>
<evidence type="ECO:0000259" key="15">
    <source>
        <dbReference type="PROSITE" id="PS50157"/>
    </source>
</evidence>
<evidence type="ECO:0000256" key="9">
    <source>
        <dbReference type="ARBA" id="ARBA00023125"/>
    </source>
</evidence>
<feature type="domain" description="C2H2-type" evidence="15">
    <location>
        <begin position="1548"/>
        <end position="1575"/>
    </location>
</feature>
<dbReference type="Gene3D" id="3.30.160.60">
    <property type="entry name" value="Classic Zinc Finger"/>
    <property type="match status" value="20"/>
</dbReference>
<feature type="domain" description="C2H2-type" evidence="15">
    <location>
        <begin position="841"/>
        <end position="868"/>
    </location>
</feature>
<feature type="domain" description="C2H2-type" evidence="15">
    <location>
        <begin position="388"/>
        <end position="415"/>
    </location>
</feature>
<dbReference type="GO" id="GO:0000981">
    <property type="term" value="F:DNA-binding transcription factor activity, RNA polymerase II-specific"/>
    <property type="evidence" value="ECO:0007669"/>
    <property type="project" value="TreeGrafter"/>
</dbReference>
<dbReference type="GO" id="GO:0005634">
    <property type="term" value="C:nucleus"/>
    <property type="evidence" value="ECO:0007669"/>
    <property type="project" value="UniProtKB-SubCell"/>
</dbReference>
<feature type="compositionally biased region" description="Acidic residues" evidence="13">
    <location>
        <begin position="1320"/>
        <end position="1329"/>
    </location>
</feature>
<keyword evidence="7" id="KW-0862">Zinc</keyword>
<evidence type="ECO:0000256" key="2">
    <source>
        <dbReference type="ARBA" id="ARBA00006991"/>
    </source>
</evidence>
<feature type="region of interest" description="Disordered" evidence="13">
    <location>
        <begin position="1279"/>
        <end position="1343"/>
    </location>
</feature>
<dbReference type="FunFam" id="3.30.160.60:FF:003027">
    <property type="entry name" value="GDNF-inducible zinc finger protein 1"/>
    <property type="match status" value="1"/>
</dbReference>
<evidence type="ECO:0000256" key="11">
    <source>
        <dbReference type="ARBA" id="ARBA00023242"/>
    </source>
</evidence>
<dbReference type="Gene3D" id="3.30.710.10">
    <property type="entry name" value="Potassium Channel Kv1.1, Chain A"/>
    <property type="match status" value="2"/>
</dbReference>
<dbReference type="FunFam" id="3.30.160.60:FF:001563">
    <property type="entry name" value="GDNF inducible zinc finger protein 1"/>
    <property type="match status" value="1"/>
</dbReference>
<evidence type="ECO:0000256" key="3">
    <source>
        <dbReference type="ARBA" id="ARBA00022553"/>
    </source>
</evidence>
<dbReference type="InterPro" id="IPR036236">
    <property type="entry name" value="Znf_C2H2_sf"/>
</dbReference>
<dbReference type="GO" id="GO:0045596">
    <property type="term" value="P:negative regulation of cell differentiation"/>
    <property type="evidence" value="ECO:0007669"/>
    <property type="project" value="UniProtKB-ARBA"/>
</dbReference>
<feature type="domain" description="C2H2-type" evidence="15">
    <location>
        <begin position="416"/>
        <end position="444"/>
    </location>
</feature>
<dbReference type="PANTHER" id="PTHR24394">
    <property type="entry name" value="ZINC FINGER PROTEIN"/>
    <property type="match status" value="1"/>
</dbReference>
<evidence type="ECO:0000313" key="17">
    <source>
        <dbReference type="Proteomes" id="UP001333110"/>
    </source>
</evidence>
<feature type="domain" description="C2H2-type" evidence="15">
    <location>
        <begin position="611"/>
        <end position="634"/>
    </location>
</feature>
<feature type="domain" description="C2H2-type" evidence="15">
    <location>
        <begin position="869"/>
        <end position="896"/>
    </location>
</feature>
<comment type="caution">
    <text evidence="16">The sequence shown here is derived from an EMBL/GenBank/DDBJ whole genome shotgun (WGS) entry which is preliminary data.</text>
</comment>
<feature type="domain" description="C2H2-type" evidence="15">
    <location>
        <begin position="1604"/>
        <end position="1631"/>
    </location>
</feature>
<feature type="domain" description="C2H2-type" evidence="15">
    <location>
        <begin position="642"/>
        <end position="670"/>
    </location>
</feature>
<evidence type="ECO:0008006" key="18">
    <source>
        <dbReference type="Google" id="ProtNLM"/>
    </source>
</evidence>
<evidence type="ECO:0000256" key="12">
    <source>
        <dbReference type="PROSITE-ProRule" id="PRU00042"/>
    </source>
</evidence>